<accession>A0ABT9WTI9</accession>
<feature type="transmembrane region" description="Helical" evidence="1">
    <location>
        <begin position="86"/>
        <end position="108"/>
    </location>
</feature>
<comment type="caution">
    <text evidence="2">The sequence shown here is derived from an EMBL/GenBank/DDBJ whole genome shotgun (WGS) entry which is preliminary data.</text>
</comment>
<dbReference type="RefSeq" id="WP_307229915.1">
    <property type="nucleotide sequence ID" value="NZ_JAUSTT010000014.1"/>
</dbReference>
<evidence type="ECO:0000313" key="2">
    <source>
        <dbReference type="EMBL" id="MDQ0176618.1"/>
    </source>
</evidence>
<evidence type="ECO:0000313" key="3">
    <source>
        <dbReference type="Proteomes" id="UP001223586"/>
    </source>
</evidence>
<keyword evidence="1" id="KW-1133">Transmembrane helix</keyword>
<feature type="transmembrane region" description="Helical" evidence="1">
    <location>
        <begin position="27"/>
        <end position="46"/>
    </location>
</feature>
<dbReference type="NCBIfam" id="NF006750">
    <property type="entry name" value="PRK09272.1-3"/>
    <property type="match status" value="1"/>
</dbReference>
<name>A0ABT9WTI9_9BACI</name>
<keyword evidence="3" id="KW-1185">Reference proteome</keyword>
<dbReference type="EMBL" id="JAUSTT010000014">
    <property type="protein sequence ID" value="MDQ0176618.1"/>
    <property type="molecule type" value="Genomic_DNA"/>
</dbReference>
<sequence length="109" mass="11935">MFFFIKVIASAIIIGIITWIAKKNPVYGGYIAALPLVSLLSIMWLSLQGESSKALSHFISSVLWAFPATAILLLIVKVMIKHDMSLPFALLVGTAGWAAVLWGQHLLIR</sequence>
<dbReference type="Proteomes" id="UP001223586">
    <property type="component" value="Unassembled WGS sequence"/>
</dbReference>
<feature type="transmembrane region" description="Helical" evidence="1">
    <location>
        <begin position="5"/>
        <end position="21"/>
    </location>
</feature>
<feature type="transmembrane region" description="Helical" evidence="1">
    <location>
        <begin position="58"/>
        <end position="80"/>
    </location>
</feature>
<organism evidence="2 3">
    <name type="scientific">Bacillus chungangensis</name>
    <dbReference type="NCBI Taxonomy" id="587633"/>
    <lineage>
        <taxon>Bacteria</taxon>
        <taxon>Bacillati</taxon>
        <taxon>Bacillota</taxon>
        <taxon>Bacilli</taxon>
        <taxon>Bacillales</taxon>
        <taxon>Bacillaceae</taxon>
        <taxon>Bacillus</taxon>
    </lineage>
</organism>
<evidence type="ECO:0000256" key="1">
    <source>
        <dbReference type="SAM" id="Phobius"/>
    </source>
</evidence>
<protein>
    <submittedName>
        <fullName evidence="2">F0F1-type ATP synthase assembly protein I</fullName>
    </submittedName>
</protein>
<proteinExistence type="predicted"/>
<reference evidence="2 3" key="1">
    <citation type="submission" date="2023-07" db="EMBL/GenBank/DDBJ databases">
        <title>Genomic Encyclopedia of Type Strains, Phase IV (KMG-IV): sequencing the most valuable type-strain genomes for metagenomic binning, comparative biology and taxonomic classification.</title>
        <authorList>
            <person name="Goeker M."/>
        </authorList>
    </citation>
    <scope>NUCLEOTIDE SEQUENCE [LARGE SCALE GENOMIC DNA]</scope>
    <source>
        <strain evidence="2 3">DSM 23837</strain>
    </source>
</reference>
<keyword evidence="1" id="KW-0812">Transmembrane</keyword>
<gene>
    <name evidence="2" type="ORF">J2S08_002476</name>
</gene>
<keyword evidence="1" id="KW-0472">Membrane</keyword>